<name>A0A6C2C932_9LACO</name>
<comment type="caution">
    <text evidence="1">The sequence shown here is derived from an EMBL/GenBank/DDBJ whole genome shotgun (WGS) entry which is preliminary data.</text>
</comment>
<gene>
    <name evidence="1" type="ORF">ESZ50_02455</name>
</gene>
<protein>
    <submittedName>
        <fullName evidence="1">Uncharacterized protein</fullName>
    </submittedName>
</protein>
<dbReference type="EMBL" id="SDGZ01000008">
    <property type="protein sequence ID" value="TYC50550.1"/>
    <property type="molecule type" value="Genomic_DNA"/>
</dbReference>
<evidence type="ECO:0000313" key="2">
    <source>
        <dbReference type="Proteomes" id="UP000371977"/>
    </source>
</evidence>
<sequence>MNSRRKNSTMVLFVISLGIFLIAGISDGVLHNSVRNMKNKVSTQNKKQISIKEEIESINNDPDKGLIQARTATKELLKFTSDSSSNPSTIDQVNKINNFMSQDLYFQPTQIQQPLIGGNESDWTYYYRLSRGKYLWIWVKSNLDNNTSVKVKYNTVTNKIIGFEKVQATS</sequence>
<accession>A0A6C2C932</accession>
<dbReference type="RefSeq" id="WP_148622022.1">
    <property type="nucleotide sequence ID" value="NZ_SDGZ01000008.1"/>
</dbReference>
<keyword evidence="2" id="KW-1185">Reference proteome</keyword>
<evidence type="ECO:0000313" key="1">
    <source>
        <dbReference type="EMBL" id="TYC50550.1"/>
    </source>
</evidence>
<dbReference type="AlphaFoldDB" id="A0A6C2C932"/>
<reference evidence="1 2" key="1">
    <citation type="submission" date="2019-01" db="EMBL/GenBank/DDBJ databases">
        <title>Weissella sp. nov., a novel lactic acid bacterium isolated from animal feces.</title>
        <authorList>
            <person name="Wang L.-T."/>
        </authorList>
    </citation>
    <scope>NUCLEOTIDE SEQUENCE [LARGE SCALE GENOMIC DNA]</scope>
    <source>
        <strain evidence="1 2">8H-2</strain>
    </source>
</reference>
<proteinExistence type="predicted"/>
<dbReference type="Proteomes" id="UP000371977">
    <property type="component" value="Unassembled WGS sequence"/>
</dbReference>
<organism evidence="1 2">
    <name type="scientific">Weissella muntiaci</name>
    <dbReference type="NCBI Taxonomy" id="2508881"/>
    <lineage>
        <taxon>Bacteria</taxon>
        <taxon>Bacillati</taxon>
        <taxon>Bacillota</taxon>
        <taxon>Bacilli</taxon>
        <taxon>Lactobacillales</taxon>
        <taxon>Lactobacillaceae</taxon>
        <taxon>Weissella</taxon>
    </lineage>
</organism>